<name>U7VE03_9FUSO</name>
<dbReference type="EMBL" id="AXZF01000038">
    <property type="protein sequence ID" value="ERT69043.1"/>
    <property type="molecule type" value="Genomic_DNA"/>
</dbReference>
<comment type="caution">
    <text evidence="1">The sequence shown here is derived from an EMBL/GenBank/DDBJ whole genome shotgun (WGS) entry which is preliminary data.</text>
</comment>
<dbReference type="Proteomes" id="UP000017081">
    <property type="component" value="Unassembled WGS sequence"/>
</dbReference>
<evidence type="ECO:0000313" key="2">
    <source>
        <dbReference type="Proteomes" id="UP000017081"/>
    </source>
</evidence>
<evidence type="ECO:0000313" key="1">
    <source>
        <dbReference type="EMBL" id="ERT69043.1"/>
    </source>
</evidence>
<proteinExistence type="predicted"/>
<dbReference type="HOGENOM" id="CLU_100904_0_0_0"/>
<dbReference type="AlphaFoldDB" id="U7VE03"/>
<evidence type="ECO:0008006" key="3">
    <source>
        <dbReference type="Google" id="ProtNLM"/>
    </source>
</evidence>
<protein>
    <recommendedName>
        <fullName evidence="3">Pili assembly chaperone N-terminal domain-containing protein</fullName>
    </recommendedName>
</protein>
<dbReference type="InterPro" id="IPR008962">
    <property type="entry name" value="PapD-like_sf"/>
</dbReference>
<gene>
    <name evidence="1" type="ORF">HMPREF0202_01009</name>
</gene>
<accession>U7VE03</accession>
<organism evidence="1 2">
    <name type="scientific">Cetobacterium somerae ATCC BAA-474</name>
    <dbReference type="NCBI Taxonomy" id="1319815"/>
    <lineage>
        <taxon>Bacteria</taxon>
        <taxon>Fusobacteriati</taxon>
        <taxon>Fusobacteriota</taxon>
        <taxon>Fusobacteriia</taxon>
        <taxon>Fusobacteriales</taxon>
        <taxon>Fusobacteriaceae</taxon>
        <taxon>Cetobacterium</taxon>
    </lineage>
</organism>
<dbReference type="STRING" id="1319815.HMPREF0202_01009"/>
<keyword evidence="2" id="KW-1185">Reference proteome</keyword>
<dbReference type="SUPFAM" id="SSF49354">
    <property type="entry name" value="PapD-like"/>
    <property type="match status" value="1"/>
</dbReference>
<dbReference type="RefSeq" id="WP_023050550.1">
    <property type="nucleotide sequence ID" value="NZ_CP173062.2"/>
</dbReference>
<reference evidence="1 2" key="1">
    <citation type="submission" date="2013-08" db="EMBL/GenBank/DDBJ databases">
        <authorList>
            <person name="Weinstock G."/>
            <person name="Sodergren E."/>
            <person name="Wylie T."/>
            <person name="Fulton L."/>
            <person name="Fulton R."/>
            <person name="Fronick C."/>
            <person name="O'Laughlin M."/>
            <person name="Godfrey J."/>
            <person name="Miner T."/>
            <person name="Herter B."/>
            <person name="Appelbaum E."/>
            <person name="Cordes M."/>
            <person name="Lek S."/>
            <person name="Wollam A."/>
            <person name="Pepin K.H."/>
            <person name="Palsikar V.B."/>
            <person name="Mitreva M."/>
            <person name="Wilson R.K."/>
        </authorList>
    </citation>
    <scope>NUCLEOTIDE SEQUENCE [LARGE SCALE GENOMIC DNA]</scope>
    <source>
        <strain evidence="1 2">ATCC BAA-474</strain>
    </source>
</reference>
<dbReference type="eggNOG" id="ENOG50332PP">
    <property type="taxonomic scope" value="Bacteria"/>
</dbReference>
<sequence length="240" mass="27600">MKKNIFIILMILFSKVYSYVNIHPVNFDKNIGGAGEIEEYYLYNGTSSSIKYLFSVERSKNEKDMTSWVEYYPKTLNLKPGQEGILKVFIKAPRGTEVGEYTTVLGVKEMPVISEKEIKSKSSTLKVLTNLKMEIVGYVGELKSSLTLKNLAVKKENKKLEFSGKIKNMGNRRGTFSFYLSDSRNKNSFLLGNKRVLINEEIDLKEFNQEIKDDAIFKKIKNYNTLLIKENESVIMKIKI</sequence>